<dbReference type="HOGENOM" id="CLU_3264774_0_0_11"/>
<protein>
    <submittedName>
        <fullName evidence="1">Uncharacterized protein</fullName>
    </submittedName>
</protein>
<geneLocation type="plasmid" evidence="1 2">
    <name>pAS9A-1</name>
</geneLocation>
<evidence type="ECO:0000313" key="1">
    <source>
        <dbReference type="EMBL" id="AEF43028.1"/>
    </source>
</evidence>
<keyword evidence="1" id="KW-0614">Plasmid</keyword>
<keyword evidence="2" id="KW-1185">Reference proteome</keyword>
<evidence type="ECO:0000313" key="2">
    <source>
        <dbReference type="Proteomes" id="UP000009235"/>
    </source>
</evidence>
<dbReference type="EMBL" id="CP002787">
    <property type="protein sequence ID" value="AEF43028.1"/>
    <property type="molecule type" value="Genomic_DNA"/>
</dbReference>
<gene>
    <name evidence="1" type="ordered locus">AS9A_P10011</name>
</gene>
<sequence>MLTVTPTLACSVVSSHSTKRMKANRISAGAPHQLQLVTLEG</sequence>
<name>F6ESA7_HOYSD</name>
<dbReference type="AlphaFoldDB" id="F6ESA7"/>
<accession>F6ESA7</accession>
<reference evidence="1 2" key="1">
    <citation type="journal article" date="2011" name="J. Bacteriol.">
        <title>Complete genome sequence of Amycolicicoccus subflavus DQS3-9A1T, an actinomycete isolated from crude oil-polluted soil.</title>
        <authorList>
            <person name="Cai M."/>
            <person name="Chen W.M."/>
            <person name="Nie Y."/>
            <person name="Chi C.Q."/>
            <person name="Wang Y.N."/>
            <person name="Tang Y.Q."/>
            <person name="Li G.Y."/>
            <person name="Wu X.L."/>
        </authorList>
    </citation>
    <scope>NUCLEOTIDE SEQUENCE [LARGE SCALE GENOMIC DNA]</scope>
    <source>
        <strain evidence="2">DSM 45089 / DQS3-9A1</strain>
        <plasmid evidence="1 2">pAS9A-1</plasmid>
    </source>
</reference>
<dbReference type="KEGG" id="asd:AS9A_P10011"/>
<proteinExistence type="predicted"/>
<dbReference type="Proteomes" id="UP000009235">
    <property type="component" value="Plasmid pAS9A-1"/>
</dbReference>
<organism evidence="1 2">
    <name type="scientific">Hoyosella subflava (strain DSM 45089 / JCM 17490 / NBRC 109087 / DQS3-9A1)</name>
    <name type="common">Amycolicicoccus subflavus</name>
    <dbReference type="NCBI Taxonomy" id="443218"/>
    <lineage>
        <taxon>Bacteria</taxon>
        <taxon>Bacillati</taxon>
        <taxon>Actinomycetota</taxon>
        <taxon>Actinomycetes</taxon>
        <taxon>Mycobacteriales</taxon>
        <taxon>Hoyosellaceae</taxon>
        <taxon>Hoyosella</taxon>
    </lineage>
</organism>